<protein>
    <submittedName>
        <fullName evidence="1">Uncharacterized protein</fullName>
    </submittedName>
</protein>
<keyword evidence="2" id="KW-1185">Reference proteome</keyword>
<organism evidence="1 2">
    <name type="scientific">Colletotrichum chrysophilum</name>
    <dbReference type="NCBI Taxonomy" id="1836956"/>
    <lineage>
        <taxon>Eukaryota</taxon>
        <taxon>Fungi</taxon>
        <taxon>Dikarya</taxon>
        <taxon>Ascomycota</taxon>
        <taxon>Pezizomycotina</taxon>
        <taxon>Sordariomycetes</taxon>
        <taxon>Hypocreomycetidae</taxon>
        <taxon>Glomerellales</taxon>
        <taxon>Glomerellaceae</taxon>
        <taxon>Colletotrichum</taxon>
        <taxon>Colletotrichum gloeosporioides species complex</taxon>
    </lineage>
</organism>
<evidence type="ECO:0000313" key="2">
    <source>
        <dbReference type="Proteomes" id="UP001243330"/>
    </source>
</evidence>
<sequence length="49" mass="5178">MATENFTTKPSALMMLLSLLETRNGGERSAIGICCVVGDRGSTAMGMRV</sequence>
<dbReference type="Proteomes" id="UP001243330">
    <property type="component" value="Unassembled WGS sequence"/>
</dbReference>
<evidence type="ECO:0000313" key="1">
    <source>
        <dbReference type="EMBL" id="KAK1846635.1"/>
    </source>
</evidence>
<dbReference type="EMBL" id="JAQOWY010000229">
    <property type="protein sequence ID" value="KAK1846635.1"/>
    <property type="molecule type" value="Genomic_DNA"/>
</dbReference>
<gene>
    <name evidence="1" type="ORF">CCHR01_10735</name>
</gene>
<reference evidence="1" key="1">
    <citation type="submission" date="2023-01" db="EMBL/GenBank/DDBJ databases">
        <title>Colletotrichum chrysophilum M932 genome sequence.</title>
        <authorList>
            <person name="Baroncelli R."/>
        </authorList>
    </citation>
    <scope>NUCLEOTIDE SEQUENCE</scope>
    <source>
        <strain evidence="1">M932</strain>
    </source>
</reference>
<dbReference type="AlphaFoldDB" id="A0AAD9AG09"/>
<comment type="caution">
    <text evidence="1">The sequence shown here is derived from an EMBL/GenBank/DDBJ whole genome shotgun (WGS) entry which is preliminary data.</text>
</comment>
<proteinExistence type="predicted"/>
<accession>A0AAD9AG09</accession>
<name>A0AAD9AG09_9PEZI</name>